<dbReference type="AlphaFoldDB" id="A0A1N7QRK7"/>
<dbReference type="STRING" id="373672.SAMN05421785_11647"/>
<keyword evidence="1 3" id="KW-0732">Signal</keyword>
<dbReference type="InterPro" id="IPR018247">
    <property type="entry name" value="EF_Hand_1_Ca_BS"/>
</dbReference>
<dbReference type="NCBIfam" id="TIGR04057">
    <property type="entry name" value="SusC_RagA_signa"/>
    <property type="match status" value="1"/>
</dbReference>
<sequence>MRKINTPLLSPVLQNKAALFFALAFLPVSWVHAQKTKRDTLKETKIDEVVMIGYGAQKKTDINSAVSSIKSKDIQDLKQVSVDQMLQGKVAGVSVTNGNGQPGAAASVRVRGTTSISSSNEPLYIIDGVPISGDATNSSTTGRPIAGNDTSATGGSGNAAVSPLTFLNPNDIESIDVLKDASATAIYGSRGANGVIIITTKSGKKGAGKISYEGYTSVSSIYKYLDVMNLQQYARYQNQLSDLFNLQPRPEFAHPELLGNGTNWQKAIYKTAFSQSHQLSFSGGKDNTTFYISANYLNQEGNIINTGLKRYTFRTNVDSQVNNWLKVGTNITGGVSNENFTVNQSYNGLISNTLLQAPDMPIYNFDGSYASPPAGQNVNYFNPVAEALTNTNKLIRKNFLGNLYAEAKITKGLKYRMELSANTEFSENKEFHPSYNRGSQFNLIADLYVRNQDWYSVNFKNLLTYDFSLGKNKFTILAGQEAQDVHYKGFSSIGQGFKSNDVYGLNLADDVTTTSFQGSNSLSSLFGRIIYDFDGRYSLTASIRADRSSKFDPEADNGKKQLGYFPAVSASWRVTKEKFMEWIPSNIISNIRFRGGYGETGNQNIPNNRYTSLLTIYNLVGNLSNKNLKWESMQQTNIGVDLTLLKRLNVAIDWYNKKSKDFLFQAPLPSYVTGGANYYGGIDAMYSNIGSMVNRGIDLNISYETKGEKFNWTSNLVVSRYRNKLLSLADGLSDINTQVNLNGYLPMVATNTLIGEPVGVFWGYKTNDLYRTADQLNNAPTQFGSAPKLGDVRYVDVNGDGKINESDMTIIGNPHPDFTFGFTNTFRYKNVDLSVFVQGSVGNDILNLTKRNGTMNSQLYQNQLMGALDYWTPDNPNASLPRPVADNNSTNLLISDRYVEKGDYLRIQNVTLGYTVSPTFASQLKLTRFRIYVSAQNLFTITKYSGYDPEIGSFNQNVLLTGVDNGRYPSPRTFNFGVNLDF</sequence>
<protein>
    <submittedName>
        <fullName evidence="5">TonB-linked outer membrane protein, SusC/RagA family</fullName>
    </submittedName>
</protein>
<keyword evidence="2" id="KW-0813">Transport</keyword>
<evidence type="ECO:0000259" key="4">
    <source>
        <dbReference type="Pfam" id="PF07715"/>
    </source>
</evidence>
<dbReference type="PROSITE" id="PS00018">
    <property type="entry name" value="EF_HAND_1"/>
    <property type="match status" value="1"/>
</dbReference>
<dbReference type="GO" id="GO:0044718">
    <property type="term" value="P:siderophore transmembrane transport"/>
    <property type="evidence" value="ECO:0007669"/>
    <property type="project" value="TreeGrafter"/>
</dbReference>
<dbReference type="InterPro" id="IPR023996">
    <property type="entry name" value="TonB-dep_OMP_SusC/RagA"/>
</dbReference>
<dbReference type="SUPFAM" id="SSF56935">
    <property type="entry name" value="Porins"/>
    <property type="match status" value="1"/>
</dbReference>
<gene>
    <name evidence="5" type="ORF">SAMN05421785_11647</name>
</gene>
<feature type="signal peptide" evidence="3">
    <location>
        <begin position="1"/>
        <end position="33"/>
    </location>
</feature>
<dbReference type="Gene3D" id="2.170.130.10">
    <property type="entry name" value="TonB-dependent receptor, plug domain"/>
    <property type="match status" value="1"/>
</dbReference>
<name>A0A1N7QRK7_9FLAO</name>
<feature type="domain" description="TonB-dependent receptor plug" evidence="4">
    <location>
        <begin position="59"/>
        <end position="195"/>
    </location>
</feature>
<keyword evidence="2" id="KW-0472">Membrane</keyword>
<dbReference type="InterPro" id="IPR023997">
    <property type="entry name" value="TonB-dep_OMP_SusC/RagA_CS"/>
</dbReference>
<dbReference type="PANTHER" id="PTHR30069:SF29">
    <property type="entry name" value="HEMOGLOBIN AND HEMOGLOBIN-HAPTOGLOBIN-BINDING PROTEIN 1-RELATED"/>
    <property type="match status" value="1"/>
</dbReference>
<dbReference type="PANTHER" id="PTHR30069">
    <property type="entry name" value="TONB-DEPENDENT OUTER MEMBRANE RECEPTOR"/>
    <property type="match status" value="1"/>
</dbReference>
<evidence type="ECO:0000313" key="6">
    <source>
        <dbReference type="Proteomes" id="UP000185781"/>
    </source>
</evidence>
<keyword evidence="2" id="KW-1134">Transmembrane beta strand</keyword>
<dbReference type="EMBL" id="FTOV01000016">
    <property type="protein sequence ID" value="SIT25545.1"/>
    <property type="molecule type" value="Genomic_DNA"/>
</dbReference>
<keyword evidence="2" id="KW-0998">Cell outer membrane</keyword>
<dbReference type="InterPro" id="IPR039426">
    <property type="entry name" value="TonB-dep_rcpt-like"/>
</dbReference>
<dbReference type="NCBIfam" id="TIGR04056">
    <property type="entry name" value="OMP_RagA_SusC"/>
    <property type="match status" value="1"/>
</dbReference>
<evidence type="ECO:0000256" key="3">
    <source>
        <dbReference type="SAM" id="SignalP"/>
    </source>
</evidence>
<proteinExistence type="inferred from homology"/>
<dbReference type="Pfam" id="PF07715">
    <property type="entry name" value="Plug"/>
    <property type="match status" value="1"/>
</dbReference>
<feature type="chain" id="PRO_5012636685" evidence="3">
    <location>
        <begin position="34"/>
        <end position="982"/>
    </location>
</feature>
<reference evidence="5 6" key="1">
    <citation type="submission" date="2017-01" db="EMBL/GenBank/DDBJ databases">
        <authorList>
            <person name="Mah S.A."/>
            <person name="Swanson W.J."/>
            <person name="Moy G.W."/>
            <person name="Vacquier V.D."/>
        </authorList>
    </citation>
    <scope>NUCLEOTIDE SEQUENCE [LARGE SCALE GENOMIC DNA]</scope>
    <source>
        <strain evidence="5 6">DSM 18014</strain>
    </source>
</reference>
<comment type="subcellular location">
    <subcellularLocation>
        <location evidence="2">Cell outer membrane</location>
        <topology evidence="2">Multi-pass membrane protein</topology>
    </subcellularLocation>
</comment>
<dbReference type="RefSeq" id="WP_076395927.1">
    <property type="nucleotide sequence ID" value="NZ_FTOV01000016.1"/>
</dbReference>
<organism evidence="5 6">
    <name type="scientific">Chryseobacterium gambrini</name>
    <dbReference type="NCBI Taxonomy" id="373672"/>
    <lineage>
        <taxon>Bacteria</taxon>
        <taxon>Pseudomonadati</taxon>
        <taxon>Bacteroidota</taxon>
        <taxon>Flavobacteriia</taxon>
        <taxon>Flavobacteriales</taxon>
        <taxon>Weeksellaceae</taxon>
        <taxon>Chryseobacterium group</taxon>
        <taxon>Chryseobacterium</taxon>
    </lineage>
</organism>
<evidence type="ECO:0000313" key="5">
    <source>
        <dbReference type="EMBL" id="SIT25545.1"/>
    </source>
</evidence>
<dbReference type="InterPro" id="IPR012910">
    <property type="entry name" value="Plug_dom"/>
</dbReference>
<dbReference type="Proteomes" id="UP000185781">
    <property type="component" value="Unassembled WGS sequence"/>
</dbReference>
<evidence type="ECO:0000256" key="1">
    <source>
        <dbReference type="ARBA" id="ARBA00022729"/>
    </source>
</evidence>
<evidence type="ECO:0000256" key="2">
    <source>
        <dbReference type="PROSITE-ProRule" id="PRU01360"/>
    </source>
</evidence>
<comment type="similarity">
    <text evidence="2">Belongs to the TonB-dependent receptor family.</text>
</comment>
<accession>A0A1N7QRK7</accession>
<dbReference type="GO" id="GO:0009279">
    <property type="term" value="C:cell outer membrane"/>
    <property type="evidence" value="ECO:0007669"/>
    <property type="project" value="UniProtKB-SubCell"/>
</dbReference>
<keyword evidence="2" id="KW-0812">Transmembrane</keyword>
<dbReference type="GO" id="GO:0015344">
    <property type="term" value="F:siderophore uptake transmembrane transporter activity"/>
    <property type="evidence" value="ECO:0007669"/>
    <property type="project" value="TreeGrafter"/>
</dbReference>
<dbReference type="PROSITE" id="PS52016">
    <property type="entry name" value="TONB_DEPENDENT_REC_3"/>
    <property type="match status" value="1"/>
</dbReference>
<dbReference type="OrthoDB" id="9768177at2"/>
<dbReference type="InterPro" id="IPR037066">
    <property type="entry name" value="Plug_dom_sf"/>
</dbReference>